<dbReference type="InterPro" id="IPR003594">
    <property type="entry name" value="HATPase_dom"/>
</dbReference>
<evidence type="ECO:0000259" key="10">
    <source>
        <dbReference type="PROSITE" id="PS50109"/>
    </source>
</evidence>
<dbReference type="EC" id="2.7.13.3" evidence="2"/>
<dbReference type="EMBL" id="JBHUIX010000011">
    <property type="protein sequence ID" value="MFD2174685.1"/>
    <property type="molecule type" value="Genomic_DNA"/>
</dbReference>
<dbReference type="PROSITE" id="PS50113">
    <property type="entry name" value="PAC"/>
    <property type="match status" value="1"/>
</dbReference>
<evidence type="ECO:0000256" key="9">
    <source>
        <dbReference type="SAM" id="Phobius"/>
    </source>
</evidence>
<dbReference type="SMART" id="SM00387">
    <property type="entry name" value="HATPase_c"/>
    <property type="match status" value="1"/>
</dbReference>
<accession>A0ABW5A9I6</accession>
<dbReference type="SUPFAM" id="SSF55785">
    <property type="entry name" value="PYP-like sensor domain (PAS domain)"/>
    <property type="match status" value="1"/>
</dbReference>
<dbReference type="Gene3D" id="3.30.565.10">
    <property type="entry name" value="Histidine kinase-like ATPase, C-terminal domain"/>
    <property type="match status" value="1"/>
</dbReference>
<dbReference type="Gene3D" id="1.10.287.130">
    <property type="match status" value="1"/>
</dbReference>
<keyword evidence="6" id="KW-0418">Kinase</keyword>
<evidence type="ECO:0000256" key="4">
    <source>
        <dbReference type="ARBA" id="ARBA00022679"/>
    </source>
</evidence>
<dbReference type="InterPro" id="IPR013767">
    <property type="entry name" value="PAS_fold"/>
</dbReference>
<dbReference type="SUPFAM" id="SSF55874">
    <property type="entry name" value="ATPase domain of HSP90 chaperone/DNA topoisomerase II/histidine kinase"/>
    <property type="match status" value="1"/>
</dbReference>
<gene>
    <name evidence="13" type="ORF">ACFSM0_11315</name>
</gene>
<evidence type="ECO:0000256" key="7">
    <source>
        <dbReference type="ARBA" id="ARBA00022840"/>
    </source>
</evidence>
<keyword evidence="14" id="KW-1185">Reference proteome</keyword>
<dbReference type="Gene3D" id="3.30.450.20">
    <property type="entry name" value="PAS domain"/>
    <property type="match status" value="1"/>
</dbReference>
<keyword evidence="7" id="KW-0067">ATP-binding</keyword>
<dbReference type="InterPro" id="IPR005467">
    <property type="entry name" value="His_kinase_dom"/>
</dbReference>
<dbReference type="NCBIfam" id="TIGR00229">
    <property type="entry name" value="sensory_box"/>
    <property type="match status" value="1"/>
</dbReference>
<evidence type="ECO:0000256" key="6">
    <source>
        <dbReference type="ARBA" id="ARBA00022777"/>
    </source>
</evidence>
<dbReference type="PRINTS" id="PR00344">
    <property type="entry name" value="BCTRLSENSOR"/>
</dbReference>
<keyword evidence="9" id="KW-0812">Transmembrane</keyword>
<dbReference type="PANTHER" id="PTHR43065">
    <property type="entry name" value="SENSOR HISTIDINE KINASE"/>
    <property type="match status" value="1"/>
</dbReference>
<evidence type="ECO:0000313" key="13">
    <source>
        <dbReference type="EMBL" id="MFD2174685.1"/>
    </source>
</evidence>
<dbReference type="SUPFAM" id="SSF47384">
    <property type="entry name" value="Homodimeric domain of signal transducing histidine kinase"/>
    <property type="match status" value="1"/>
</dbReference>
<protein>
    <recommendedName>
        <fullName evidence="2">histidine kinase</fullName>
        <ecNumber evidence="2">2.7.13.3</ecNumber>
    </recommendedName>
</protein>
<dbReference type="CDD" id="cd00130">
    <property type="entry name" value="PAS"/>
    <property type="match status" value="1"/>
</dbReference>
<dbReference type="InterPro" id="IPR036097">
    <property type="entry name" value="HisK_dim/P_sf"/>
</dbReference>
<dbReference type="SMART" id="SM00086">
    <property type="entry name" value="PAC"/>
    <property type="match status" value="1"/>
</dbReference>
<dbReference type="RefSeq" id="WP_377390380.1">
    <property type="nucleotide sequence ID" value="NZ_JBHUIX010000011.1"/>
</dbReference>
<dbReference type="InterPro" id="IPR003661">
    <property type="entry name" value="HisK_dim/P_dom"/>
</dbReference>
<feature type="domain" description="PAS" evidence="11">
    <location>
        <begin position="291"/>
        <end position="363"/>
    </location>
</feature>
<dbReference type="Pfam" id="PF00512">
    <property type="entry name" value="HisKA"/>
    <property type="match status" value="1"/>
</dbReference>
<dbReference type="PROSITE" id="PS50109">
    <property type="entry name" value="HIS_KIN"/>
    <property type="match status" value="1"/>
</dbReference>
<dbReference type="InterPro" id="IPR004358">
    <property type="entry name" value="Sig_transdc_His_kin-like_C"/>
</dbReference>
<keyword evidence="3" id="KW-0597">Phosphoprotein</keyword>
<keyword evidence="8" id="KW-0902">Two-component regulatory system</keyword>
<dbReference type="Pfam" id="PF00989">
    <property type="entry name" value="PAS"/>
    <property type="match status" value="1"/>
</dbReference>
<keyword evidence="4" id="KW-0808">Transferase</keyword>
<evidence type="ECO:0000256" key="5">
    <source>
        <dbReference type="ARBA" id="ARBA00022741"/>
    </source>
</evidence>
<evidence type="ECO:0000256" key="2">
    <source>
        <dbReference type="ARBA" id="ARBA00012438"/>
    </source>
</evidence>
<dbReference type="Proteomes" id="UP001597413">
    <property type="component" value="Unassembled WGS sequence"/>
</dbReference>
<dbReference type="Pfam" id="PF02518">
    <property type="entry name" value="HATPase_c"/>
    <property type="match status" value="1"/>
</dbReference>
<dbReference type="SMART" id="SM00091">
    <property type="entry name" value="PAS"/>
    <property type="match status" value="1"/>
</dbReference>
<evidence type="ECO:0000256" key="8">
    <source>
        <dbReference type="ARBA" id="ARBA00023012"/>
    </source>
</evidence>
<feature type="domain" description="Histidine kinase" evidence="10">
    <location>
        <begin position="439"/>
        <end position="654"/>
    </location>
</feature>
<organism evidence="13 14">
    <name type="scientific">Rhodobacter lacus</name>
    <dbReference type="NCBI Taxonomy" id="1641972"/>
    <lineage>
        <taxon>Bacteria</taxon>
        <taxon>Pseudomonadati</taxon>
        <taxon>Pseudomonadota</taxon>
        <taxon>Alphaproteobacteria</taxon>
        <taxon>Rhodobacterales</taxon>
        <taxon>Rhodobacter group</taxon>
        <taxon>Rhodobacter</taxon>
    </lineage>
</organism>
<dbReference type="InterPro" id="IPR035965">
    <property type="entry name" value="PAS-like_dom_sf"/>
</dbReference>
<reference evidence="14" key="1">
    <citation type="journal article" date="2019" name="Int. J. Syst. Evol. Microbiol.">
        <title>The Global Catalogue of Microorganisms (GCM) 10K type strain sequencing project: providing services to taxonomists for standard genome sequencing and annotation.</title>
        <authorList>
            <consortium name="The Broad Institute Genomics Platform"/>
            <consortium name="The Broad Institute Genome Sequencing Center for Infectious Disease"/>
            <person name="Wu L."/>
            <person name="Ma J."/>
        </authorList>
    </citation>
    <scope>NUCLEOTIDE SEQUENCE [LARGE SCALE GENOMIC DNA]</scope>
    <source>
        <strain evidence="14">CCUG 55131</strain>
    </source>
</reference>
<dbReference type="InterPro" id="IPR000700">
    <property type="entry name" value="PAS-assoc_C"/>
</dbReference>
<dbReference type="InterPro" id="IPR000014">
    <property type="entry name" value="PAS"/>
</dbReference>
<dbReference type="PROSITE" id="PS50112">
    <property type="entry name" value="PAS"/>
    <property type="match status" value="1"/>
</dbReference>
<dbReference type="InterPro" id="IPR001610">
    <property type="entry name" value="PAC"/>
</dbReference>
<feature type="transmembrane region" description="Helical" evidence="9">
    <location>
        <begin position="251"/>
        <end position="275"/>
    </location>
</feature>
<keyword evidence="9" id="KW-1133">Transmembrane helix</keyword>
<evidence type="ECO:0000259" key="11">
    <source>
        <dbReference type="PROSITE" id="PS50112"/>
    </source>
</evidence>
<feature type="domain" description="PAC" evidence="12">
    <location>
        <begin position="367"/>
        <end position="419"/>
    </location>
</feature>
<evidence type="ECO:0000313" key="14">
    <source>
        <dbReference type="Proteomes" id="UP001597413"/>
    </source>
</evidence>
<evidence type="ECO:0000256" key="3">
    <source>
        <dbReference type="ARBA" id="ARBA00022553"/>
    </source>
</evidence>
<comment type="catalytic activity">
    <reaction evidence="1">
        <text>ATP + protein L-histidine = ADP + protein N-phospho-L-histidine.</text>
        <dbReference type="EC" id="2.7.13.3"/>
    </reaction>
</comment>
<dbReference type="PANTHER" id="PTHR43065:SF10">
    <property type="entry name" value="PEROXIDE STRESS-ACTIVATED HISTIDINE KINASE MAK3"/>
    <property type="match status" value="1"/>
</dbReference>
<feature type="transmembrane region" description="Helical" evidence="9">
    <location>
        <begin position="29"/>
        <end position="53"/>
    </location>
</feature>
<sequence length="659" mass="70826">MARKITTDAAEGPESWSVAEMLGPRRVDVLALIPLVAIVALVGLVGTLVFFVAQADATRARAKLATDALWVEQTLHFQMSVDEDQLVRLALDAAAGAAPDVLAARARLHVATNPETLGIRWFDAEGRMVSAIPDSTGAGEQALARQLLAAGAVTARPVYGPVTGGVVAMAQRISAEGGVVVATLSLPIMFERHIPWWIAEQYGVRITDASGVLVERARRPVAERAPRHGISFDPPLAGTTLEIMAYDAPPIFGATALLAAIAALSVFAILALAALHRNATRRRKAEDRLNAEMAFRRAMEESLTVGMRAKDLRGRILYVNAAFCKLVGLSAEDLVGRGTPMPYWAPDTLEETLARQRQLAEGPAVPQAFETRFRRADGTEIEVQVFEAPLIDASGQHRGWMGSTIDITEAKGAARRARAQDESLARTGRLVTLGEMASTLAHELNQPLAAIASYAAGGLNLFDQPEPDMGMLRQAFEKMAAQARRAGLIIRRVQDFVKKRTPQLGPLDLPEVLAEAMALMAAQARENRVKLASLLEGRIPPVSADRILIEQVLVNLIRNGIEAMAEGPRAGNDLTVRMARVDNVVTLEVMDRGPGISDAVAASLFDPFTSTKSEGMGMGLNICRSIVELHHGRLVHRPRPGGGTIFSFTLPIHPEGGLP</sequence>
<name>A0ABW5A9I6_9RHOB</name>
<keyword evidence="5" id="KW-0547">Nucleotide-binding</keyword>
<dbReference type="InterPro" id="IPR036890">
    <property type="entry name" value="HATPase_C_sf"/>
</dbReference>
<dbReference type="CDD" id="cd00082">
    <property type="entry name" value="HisKA"/>
    <property type="match status" value="1"/>
</dbReference>
<keyword evidence="9" id="KW-0472">Membrane</keyword>
<evidence type="ECO:0000259" key="12">
    <source>
        <dbReference type="PROSITE" id="PS50113"/>
    </source>
</evidence>
<comment type="caution">
    <text evidence="13">The sequence shown here is derived from an EMBL/GenBank/DDBJ whole genome shotgun (WGS) entry which is preliminary data.</text>
</comment>
<evidence type="ECO:0000256" key="1">
    <source>
        <dbReference type="ARBA" id="ARBA00000085"/>
    </source>
</evidence>
<proteinExistence type="predicted"/>
<dbReference type="SMART" id="SM00388">
    <property type="entry name" value="HisKA"/>
    <property type="match status" value="1"/>
</dbReference>